<dbReference type="InterPro" id="IPR043141">
    <property type="entry name" value="Ribosomal_uL10-like_sf"/>
</dbReference>
<dbReference type="SUPFAM" id="SSF160369">
    <property type="entry name" value="Ribosomal protein L10-like"/>
    <property type="match status" value="1"/>
</dbReference>
<reference evidence="7" key="1">
    <citation type="submission" date="2013-03" db="EMBL/GenBank/DDBJ databases">
        <title>Genome sequence of Chthonomonas calidirosea, the first sequenced genome from the Armatimonadetes phylum (formally candidate division OP10).</title>
        <authorList>
            <person name="Lee K.C.Y."/>
            <person name="Morgan X.C."/>
            <person name="Dunfield P.F."/>
            <person name="Tamas I."/>
            <person name="Houghton K.M."/>
            <person name="Vyssotski M."/>
            <person name="Ryan J.L.J."/>
            <person name="Lagutin K."/>
            <person name="McDonald I.R."/>
            <person name="Stott M.B."/>
        </authorList>
    </citation>
    <scope>NUCLEOTIDE SEQUENCE [LARGE SCALE GENOMIC DNA]</scope>
    <source>
        <strain evidence="7">DSM 23976 / ICMP 18418 / T49</strain>
    </source>
</reference>
<comment type="similarity">
    <text evidence="1 5">Belongs to the universal ribosomal protein uL10 family.</text>
</comment>
<evidence type="ECO:0000313" key="7">
    <source>
        <dbReference type="Proteomes" id="UP000014227"/>
    </source>
</evidence>
<evidence type="ECO:0000256" key="3">
    <source>
        <dbReference type="ARBA" id="ARBA00023274"/>
    </source>
</evidence>
<keyword evidence="5" id="KW-0694">RNA-binding</keyword>
<dbReference type="Proteomes" id="UP000014227">
    <property type="component" value="Chromosome I"/>
</dbReference>
<dbReference type="GO" id="GO:1990904">
    <property type="term" value="C:ribonucleoprotein complex"/>
    <property type="evidence" value="ECO:0007669"/>
    <property type="project" value="UniProtKB-KW"/>
</dbReference>
<protein>
    <recommendedName>
        <fullName evidence="4 5">Large ribosomal subunit protein uL10</fullName>
    </recommendedName>
</protein>
<dbReference type="FunCoup" id="S0EX00">
    <property type="interactions" value="457"/>
</dbReference>
<dbReference type="PANTHER" id="PTHR11560">
    <property type="entry name" value="39S RIBOSOMAL PROTEIN L10, MITOCHONDRIAL"/>
    <property type="match status" value="1"/>
</dbReference>
<name>S0EX00_CHTCT</name>
<keyword evidence="2 5" id="KW-0689">Ribosomal protein</keyword>
<evidence type="ECO:0000313" key="6">
    <source>
        <dbReference type="EMBL" id="CCW36445.1"/>
    </source>
</evidence>
<dbReference type="AlphaFoldDB" id="S0EX00"/>
<dbReference type="RefSeq" id="WP_016483954.1">
    <property type="nucleotide sequence ID" value="NC_021487.1"/>
</dbReference>
<dbReference type="OrthoDB" id="9808307at2"/>
<keyword evidence="5" id="KW-0699">rRNA-binding</keyword>
<dbReference type="EMBL" id="HF951689">
    <property type="protein sequence ID" value="CCW36445.1"/>
    <property type="molecule type" value="Genomic_DNA"/>
</dbReference>
<dbReference type="PATRIC" id="fig|1303518.3.peg.2756"/>
<dbReference type="KEGG" id="ccz:CCALI_02655"/>
<sequence>MPNPEKVQKVEELRQLIAQSDGAILTEYRGLTVAEITALRKRLRETGGEYHVVKNTLFKLALGREQGQKLDQLLQGPTAIVFSTRDLVATAKATSDFFRELRRPGVQIKAGWIDGKVYSAEQVAEIAKLPPKEQIVAQLIGSLNAPASNFVGTLNNIIGEFVRTVQAIADKKAAA</sequence>
<evidence type="ECO:0000256" key="2">
    <source>
        <dbReference type="ARBA" id="ARBA00022980"/>
    </source>
</evidence>
<evidence type="ECO:0000256" key="4">
    <source>
        <dbReference type="ARBA" id="ARBA00035202"/>
    </source>
</evidence>
<dbReference type="GO" id="GO:0070180">
    <property type="term" value="F:large ribosomal subunit rRNA binding"/>
    <property type="evidence" value="ECO:0007669"/>
    <property type="project" value="UniProtKB-UniRule"/>
</dbReference>
<dbReference type="HOGENOM" id="CLU_092227_0_0_0"/>
<dbReference type="HAMAP" id="MF_00362">
    <property type="entry name" value="Ribosomal_uL10"/>
    <property type="match status" value="1"/>
</dbReference>
<dbReference type="InterPro" id="IPR022973">
    <property type="entry name" value="Ribosomal_uL10_bac"/>
</dbReference>
<comment type="function">
    <text evidence="5">Forms part of the ribosomal stalk, playing a central role in the interaction of the ribosome with GTP-bound translation factors.</text>
</comment>
<comment type="subunit">
    <text evidence="5">Part of the ribosomal stalk of the 50S ribosomal subunit. The N-terminus interacts with L11 and the large rRNA to form the base of the stalk. The C-terminus forms an elongated spine to which L12 dimers bind in a sequential fashion forming a multimeric L10(L12)X complex.</text>
</comment>
<organism evidence="6 7">
    <name type="scientific">Chthonomonas calidirosea (strain DSM 23976 / ICMP 18418 / T49)</name>
    <dbReference type="NCBI Taxonomy" id="1303518"/>
    <lineage>
        <taxon>Bacteria</taxon>
        <taxon>Bacillati</taxon>
        <taxon>Armatimonadota</taxon>
        <taxon>Chthonomonadia</taxon>
        <taxon>Chthonomonadales</taxon>
        <taxon>Chthonomonadaceae</taxon>
        <taxon>Chthonomonas</taxon>
    </lineage>
</organism>
<gene>
    <name evidence="5" type="primary">rplJ</name>
    <name evidence="6" type="ORF">CCALI_02655</name>
</gene>
<dbReference type="Gene3D" id="3.30.70.1730">
    <property type="match status" value="1"/>
</dbReference>
<evidence type="ECO:0000256" key="5">
    <source>
        <dbReference type="HAMAP-Rule" id="MF_00362"/>
    </source>
</evidence>
<dbReference type="STRING" id="454171.CP488_01436"/>
<dbReference type="NCBIfam" id="NF000955">
    <property type="entry name" value="PRK00099.1-1"/>
    <property type="match status" value="1"/>
</dbReference>
<dbReference type="eggNOG" id="COG0244">
    <property type="taxonomic scope" value="Bacteria"/>
</dbReference>
<accession>S0EX00</accession>
<keyword evidence="3 5" id="KW-0687">Ribonucleoprotein</keyword>
<dbReference type="InterPro" id="IPR047865">
    <property type="entry name" value="Ribosomal_uL10_bac_type"/>
</dbReference>
<dbReference type="GO" id="GO:0006412">
    <property type="term" value="P:translation"/>
    <property type="evidence" value="ECO:0007669"/>
    <property type="project" value="UniProtKB-UniRule"/>
</dbReference>
<dbReference type="Gene3D" id="6.10.250.290">
    <property type="match status" value="1"/>
</dbReference>
<proteinExistence type="inferred from homology"/>
<dbReference type="CDD" id="cd05797">
    <property type="entry name" value="Ribosomal_L10"/>
    <property type="match status" value="1"/>
</dbReference>
<dbReference type="InParanoid" id="S0EX00"/>
<dbReference type="InterPro" id="IPR001790">
    <property type="entry name" value="Ribosomal_uL10"/>
</dbReference>
<dbReference type="Pfam" id="PF00466">
    <property type="entry name" value="Ribosomal_L10"/>
    <property type="match status" value="1"/>
</dbReference>
<dbReference type="GO" id="GO:0005840">
    <property type="term" value="C:ribosome"/>
    <property type="evidence" value="ECO:0007669"/>
    <property type="project" value="UniProtKB-KW"/>
</dbReference>
<keyword evidence="7" id="KW-1185">Reference proteome</keyword>
<evidence type="ECO:0000256" key="1">
    <source>
        <dbReference type="ARBA" id="ARBA00008889"/>
    </source>
</evidence>